<dbReference type="InterPro" id="IPR036390">
    <property type="entry name" value="WH_DNA-bd_sf"/>
</dbReference>
<sequence length="110" mass="12477">MHALDVLGDPVRRRLLELLRDGEQAAGELGGRVGEEFGISQPAVSQHLRVLREAGLARVRAVGNRRLYVLEPAPLQEVDAWLEPYRAHWAHRLDALDTEIRRGRRDRSTP</sequence>
<dbReference type="Gene3D" id="1.10.10.10">
    <property type="entry name" value="Winged helix-like DNA-binding domain superfamily/Winged helix DNA-binding domain"/>
    <property type="match status" value="1"/>
</dbReference>
<evidence type="ECO:0000313" key="6">
    <source>
        <dbReference type="Proteomes" id="UP000758168"/>
    </source>
</evidence>
<proteinExistence type="predicted"/>
<gene>
    <name evidence="5" type="ORF">JOF54_001632</name>
</gene>
<organism evidence="5 6">
    <name type="scientific">Microlunatus capsulatus</name>
    <dbReference type="NCBI Taxonomy" id="99117"/>
    <lineage>
        <taxon>Bacteria</taxon>
        <taxon>Bacillati</taxon>
        <taxon>Actinomycetota</taxon>
        <taxon>Actinomycetes</taxon>
        <taxon>Propionibacteriales</taxon>
        <taxon>Propionibacteriaceae</taxon>
        <taxon>Microlunatus</taxon>
    </lineage>
</organism>
<dbReference type="InterPro" id="IPR051081">
    <property type="entry name" value="HTH_MetalResp_TranReg"/>
</dbReference>
<keyword evidence="3" id="KW-0804">Transcription</keyword>
<keyword evidence="1" id="KW-0805">Transcription regulation</keyword>
<dbReference type="PANTHER" id="PTHR33154">
    <property type="entry name" value="TRANSCRIPTIONAL REGULATOR, ARSR FAMILY"/>
    <property type="match status" value="1"/>
</dbReference>
<reference evidence="5 6" key="1">
    <citation type="submission" date="2021-03" db="EMBL/GenBank/DDBJ databases">
        <title>Sequencing the genomes of 1000 actinobacteria strains.</title>
        <authorList>
            <person name="Klenk H.-P."/>
        </authorList>
    </citation>
    <scope>NUCLEOTIDE SEQUENCE [LARGE SCALE GENOMIC DNA]</scope>
    <source>
        <strain evidence="5 6">DSM 12936</strain>
    </source>
</reference>
<keyword evidence="2 5" id="KW-0238">DNA-binding</keyword>
<accession>A0ABS4Z6P7</accession>
<dbReference type="RefSeq" id="WP_210054619.1">
    <property type="nucleotide sequence ID" value="NZ_BAAAMH010000025.1"/>
</dbReference>
<dbReference type="InterPro" id="IPR001845">
    <property type="entry name" value="HTH_ArsR_DNA-bd_dom"/>
</dbReference>
<protein>
    <submittedName>
        <fullName evidence="5">DNA-binding transcriptional ArsR family regulator</fullName>
    </submittedName>
</protein>
<evidence type="ECO:0000256" key="2">
    <source>
        <dbReference type="ARBA" id="ARBA00023125"/>
    </source>
</evidence>
<dbReference type="SMART" id="SM00418">
    <property type="entry name" value="HTH_ARSR"/>
    <property type="match status" value="1"/>
</dbReference>
<name>A0ABS4Z6P7_9ACTN</name>
<dbReference type="PRINTS" id="PR00778">
    <property type="entry name" value="HTHARSR"/>
</dbReference>
<dbReference type="PANTHER" id="PTHR33154:SF33">
    <property type="entry name" value="TRANSCRIPTIONAL REPRESSOR SDPR"/>
    <property type="match status" value="1"/>
</dbReference>
<dbReference type="PROSITE" id="PS50987">
    <property type="entry name" value="HTH_ARSR_2"/>
    <property type="match status" value="1"/>
</dbReference>
<dbReference type="CDD" id="cd00090">
    <property type="entry name" value="HTH_ARSR"/>
    <property type="match status" value="1"/>
</dbReference>
<dbReference type="InterPro" id="IPR011991">
    <property type="entry name" value="ArsR-like_HTH"/>
</dbReference>
<dbReference type="Proteomes" id="UP000758168">
    <property type="component" value="Unassembled WGS sequence"/>
</dbReference>
<evidence type="ECO:0000256" key="1">
    <source>
        <dbReference type="ARBA" id="ARBA00023015"/>
    </source>
</evidence>
<dbReference type="GO" id="GO:0003677">
    <property type="term" value="F:DNA binding"/>
    <property type="evidence" value="ECO:0007669"/>
    <property type="project" value="UniProtKB-KW"/>
</dbReference>
<dbReference type="SUPFAM" id="SSF46785">
    <property type="entry name" value="Winged helix' DNA-binding domain"/>
    <property type="match status" value="1"/>
</dbReference>
<dbReference type="Pfam" id="PF01022">
    <property type="entry name" value="HTH_5"/>
    <property type="match status" value="1"/>
</dbReference>
<comment type="caution">
    <text evidence="5">The sequence shown here is derived from an EMBL/GenBank/DDBJ whole genome shotgun (WGS) entry which is preliminary data.</text>
</comment>
<dbReference type="InterPro" id="IPR036388">
    <property type="entry name" value="WH-like_DNA-bd_sf"/>
</dbReference>
<feature type="domain" description="HTH arsR-type" evidence="4">
    <location>
        <begin position="1"/>
        <end position="93"/>
    </location>
</feature>
<evidence type="ECO:0000256" key="3">
    <source>
        <dbReference type="ARBA" id="ARBA00023163"/>
    </source>
</evidence>
<evidence type="ECO:0000259" key="4">
    <source>
        <dbReference type="PROSITE" id="PS50987"/>
    </source>
</evidence>
<dbReference type="NCBIfam" id="NF033788">
    <property type="entry name" value="HTH_metalloreg"/>
    <property type="match status" value="1"/>
</dbReference>
<dbReference type="EMBL" id="JAGIOB010000001">
    <property type="protein sequence ID" value="MBP2416710.1"/>
    <property type="molecule type" value="Genomic_DNA"/>
</dbReference>
<keyword evidence="6" id="KW-1185">Reference proteome</keyword>
<evidence type="ECO:0000313" key="5">
    <source>
        <dbReference type="EMBL" id="MBP2416710.1"/>
    </source>
</evidence>